<dbReference type="PANTHER" id="PTHR42693">
    <property type="entry name" value="ARYLSULFATASE FAMILY MEMBER"/>
    <property type="match status" value="1"/>
</dbReference>
<dbReference type="Gene3D" id="3.40.720.10">
    <property type="entry name" value="Alkaline Phosphatase, subunit A"/>
    <property type="match status" value="1"/>
</dbReference>
<protein>
    <recommendedName>
        <fullName evidence="5">Sulfatase N-terminal domain-containing protein</fullName>
    </recommendedName>
</protein>
<accession>A0A382FXP9</accession>
<dbReference type="InterPro" id="IPR000917">
    <property type="entry name" value="Sulfatase_N"/>
</dbReference>
<dbReference type="GO" id="GO:0004065">
    <property type="term" value="F:arylsulfatase activity"/>
    <property type="evidence" value="ECO:0007669"/>
    <property type="project" value="TreeGrafter"/>
</dbReference>
<evidence type="ECO:0000256" key="4">
    <source>
        <dbReference type="ARBA" id="ARBA00022837"/>
    </source>
</evidence>
<gene>
    <name evidence="6" type="ORF">METZ01_LOCUS220018</name>
</gene>
<proteinExistence type="inferred from homology"/>
<dbReference type="PANTHER" id="PTHR42693:SF53">
    <property type="entry name" value="ENDO-4-O-SULFATASE"/>
    <property type="match status" value="1"/>
</dbReference>
<dbReference type="GO" id="GO:0046872">
    <property type="term" value="F:metal ion binding"/>
    <property type="evidence" value="ECO:0007669"/>
    <property type="project" value="UniProtKB-KW"/>
</dbReference>
<evidence type="ECO:0000256" key="2">
    <source>
        <dbReference type="ARBA" id="ARBA00022723"/>
    </source>
</evidence>
<sequence length="133" mass="14229">MRPNIVYLHSHDTGRYVQPMGHSVPTPNLQRLAEQGVLFRQAFCAAPTCAPSRAALLTGQSAHSSGMLGLAHRGFALTDYAQHLVTSLNATGYRTILAGMQHVAAGEDGSEVIGYDEELEHENIQAKTVSTAA</sequence>
<dbReference type="InterPro" id="IPR024607">
    <property type="entry name" value="Sulfatase_CS"/>
</dbReference>
<organism evidence="6">
    <name type="scientific">marine metagenome</name>
    <dbReference type="NCBI Taxonomy" id="408172"/>
    <lineage>
        <taxon>unclassified sequences</taxon>
        <taxon>metagenomes</taxon>
        <taxon>ecological metagenomes</taxon>
    </lineage>
</organism>
<keyword evidence="2" id="KW-0479">Metal-binding</keyword>
<dbReference type="PROSITE" id="PS00523">
    <property type="entry name" value="SULFATASE_1"/>
    <property type="match status" value="1"/>
</dbReference>
<evidence type="ECO:0000259" key="5">
    <source>
        <dbReference type="Pfam" id="PF00884"/>
    </source>
</evidence>
<evidence type="ECO:0000256" key="3">
    <source>
        <dbReference type="ARBA" id="ARBA00022801"/>
    </source>
</evidence>
<keyword evidence="4" id="KW-0106">Calcium</keyword>
<dbReference type="EMBL" id="UINC01052158">
    <property type="protein sequence ID" value="SVB67164.1"/>
    <property type="molecule type" value="Genomic_DNA"/>
</dbReference>
<dbReference type="SUPFAM" id="SSF53649">
    <property type="entry name" value="Alkaline phosphatase-like"/>
    <property type="match status" value="1"/>
</dbReference>
<dbReference type="InterPro" id="IPR017850">
    <property type="entry name" value="Alkaline_phosphatase_core_sf"/>
</dbReference>
<feature type="domain" description="Sulfatase N-terminal" evidence="5">
    <location>
        <begin position="3"/>
        <end position="127"/>
    </location>
</feature>
<dbReference type="InterPro" id="IPR050738">
    <property type="entry name" value="Sulfatase"/>
</dbReference>
<feature type="non-terminal residue" evidence="6">
    <location>
        <position position="133"/>
    </location>
</feature>
<comment type="similarity">
    <text evidence="1">Belongs to the sulfatase family.</text>
</comment>
<keyword evidence="3" id="KW-0378">Hydrolase</keyword>
<dbReference type="AlphaFoldDB" id="A0A382FXP9"/>
<evidence type="ECO:0000256" key="1">
    <source>
        <dbReference type="ARBA" id="ARBA00008779"/>
    </source>
</evidence>
<reference evidence="6" key="1">
    <citation type="submission" date="2018-05" db="EMBL/GenBank/DDBJ databases">
        <authorList>
            <person name="Lanie J.A."/>
            <person name="Ng W.-L."/>
            <person name="Kazmierczak K.M."/>
            <person name="Andrzejewski T.M."/>
            <person name="Davidsen T.M."/>
            <person name="Wayne K.J."/>
            <person name="Tettelin H."/>
            <person name="Glass J.I."/>
            <person name="Rusch D."/>
            <person name="Podicherti R."/>
            <person name="Tsui H.-C.T."/>
            <person name="Winkler M.E."/>
        </authorList>
    </citation>
    <scope>NUCLEOTIDE SEQUENCE</scope>
</reference>
<name>A0A382FXP9_9ZZZZ</name>
<evidence type="ECO:0000313" key="6">
    <source>
        <dbReference type="EMBL" id="SVB67164.1"/>
    </source>
</evidence>
<dbReference type="Pfam" id="PF00884">
    <property type="entry name" value="Sulfatase"/>
    <property type="match status" value="1"/>
</dbReference>